<evidence type="ECO:0000313" key="3">
    <source>
        <dbReference type="Proteomes" id="UP000676409"/>
    </source>
</evidence>
<dbReference type="EMBL" id="CP073078">
    <property type="protein sequence ID" value="QUD88184.1"/>
    <property type="molecule type" value="Genomic_DNA"/>
</dbReference>
<keyword evidence="3" id="KW-1185">Reference proteome</keyword>
<organism evidence="2 3">
    <name type="scientific">Phenylobacterium montanum</name>
    <dbReference type="NCBI Taxonomy" id="2823693"/>
    <lineage>
        <taxon>Bacteria</taxon>
        <taxon>Pseudomonadati</taxon>
        <taxon>Pseudomonadota</taxon>
        <taxon>Alphaproteobacteria</taxon>
        <taxon>Caulobacterales</taxon>
        <taxon>Caulobacteraceae</taxon>
        <taxon>Phenylobacterium</taxon>
    </lineage>
</organism>
<dbReference type="KEGG" id="caul:KCG34_24680"/>
<reference evidence="2" key="1">
    <citation type="submission" date="2021-04" db="EMBL/GenBank/DDBJ databases">
        <title>The complete genome sequence of Caulobacter sp. S6.</title>
        <authorList>
            <person name="Tang Y."/>
            <person name="Ouyang W."/>
            <person name="Liu Q."/>
            <person name="Huang B."/>
            <person name="Guo Z."/>
            <person name="Lei P."/>
        </authorList>
    </citation>
    <scope>NUCLEOTIDE SEQUENCE</scope>
    <source>
        <strain evidence="2">S6</strain>
    </source>
</reference>
<dbReference type="InterPro" id="IPR027417">
    <property type="entry name" value="P-loop_NTPase"/>
</dbReference>
<dbReference type="AlphaFoldDB" id="A0A975IV43"/>
<proteinExistence type="predicted"/>
<evidence type="ECO:0000259" key="1">
    <source>
        <dbReference type="Pfam" id="PF00685"/>
    </source>
</evidence>
<dbReference type="Pfam" id="PF00685">
    <property type="entry name" value="Sulfotransfer_1"/>
    <property type="match status" value="1"/>
</dbReference>
<dbReference type="InterPro" id="IPR000863">
    <property type="entry name" value="Sulfotransferase_dom"/>
</dbReference>
<feature type="domain" description="Sulfotransferase" evidence="1">
    <location>
        <begin position="33"/>
        <end position="227"/>
    </location>
</feature>
<dbReference type="RefSeq" id="WP_211938235.1">
    <property type="nucleotide sequence ID" value="NZ_CP073078.1"/>
</dbReference>
<evidence type="ECO:0000313" key="2">
    <source>
        <dbReference type="EMBL" id="QUD88184.1"/>
    </source>
</evidence>
<accession>A0A975IV43</accession>
<gene>
    <name evidence="2" type="ORF">KCG34_24680</name>
</gene>
<sequence>MDEVTARERIALLARDTAADFSNFHLLHYRHIDGFMVTAKNSGTHWLKYLISNALATELNLPRPRFASGKTANDFVGNPKWPHKYPQAPRIGSSHNLPSSFLGLWPIFRMLRLPPVVVLVRDIEQAMLSHYVKWREESGLTLSDYVRVRAPGRKGVADIWWYVDFFNRWGRFASRYPDRILVIRYEDVRADPTQWLTAVLNHYKVKVAPSSIEAAVQASQRESMRRELDPNAGELIIPADRDRGSARFSEEDRAVLHALLAKHLKYSFGYDYAAEQWVASQALA</sequence>
<protein>
    <submittedName>
        <fullName evidence="2">Sulfotransferase domain-containing protein</fullName>
    </submittedName>
</protein>
<dbReference type="Gene3D" id="3.40.50.300">
    <property type="entry name" value="P-loop containing nucleotide triphosphate hydrolases"/>
    <property type="match status" value="1"/>
</dbReference>
<dbReference type="Proteomes" id="UP000676409">
    <property type="component" value="Chromosome"/>
</dbReference>
<dbReference type="SUPFAM" id="SSF52540">
    <property type="entry name" value="P-loop containing nucleoside triphosphate hydrolases"/>
    <property type="match status" value="1"/>
</dbReference>
<name>A0A975IV43_9CAUL</name>
<dbReference type="GO" id="GO:0008146">
    <property type="term" value="F:sulfotransferase activity"/>
    <property type="evidence" value="ECO:0007669"/>
    <property type="project" value="InterPro"/>
</dbReference>